<organism evidence="1">
    <name type="scientific">Arion vulgaris</name>
    <dbReference type="NCBI Taxonomy" id="1028688"/>
    <lineage>
        <taxon>Eukaryota</taxon>
        <taxon>Metazoa</taxon>
        <taxon>Spiralia</taxon>
        <taxon>Lophotrochozoa</taxon>
        <taxon>Mollusca</taxon>
        <taxon>Gastropoda</taxon>
        <taxon>Heterobranchia</taxon>
        <taxon>Euthyneura</taxon>
        <taxon>Panpulmonata</taxon>
        <taxon>Eupulmonata</taxon>
        <taxon>Stylommatophora</taxon>
        <taxon>Helicina</taxon>
        <taxon>Arionoidea</taxon>
        <taxon>Arionidae</taxon>
        <taxon>Arion</taxon>
    </lineage>
</organism>
<reference evidence="1" key="1">
    <citation type="submission" date="2014-12" db="EMBL/GenBank/DDBJ databases">
        <title>Insight into the proteome of Arion vulgaris.</title>
        <authorList>
            <person name="Aradska J."/>
            <person name="Bulat T."/>
            <person name="Smidak R."/>
            <person name="Sarate P."/>
            <person name="Gangsoo J."/>
            <person name="Sialana F."/>
            <person name="Bilban M."/>
            <person name="Lubec G."/>
        </authorList>
    </citation>
    <scope>NUCLEOTIDE SEQUENCE</scope>
    <source>
        <tissue evidence="1">Skin</tissue>
    </source>
</reference>
<dbReference type="EMBL" id="HACG01046616">
    <property type="protein sequence ID" value="CEK93481.1"/>
    <property type="molecule type" value="Transcribed_RNA"/>
</dbReference>
<accession>A0A0B7BMC8</accession>
<evidence type="ECO:0000313" key="1">
    <source>
        <dbReference type="EMBL" id="CEK93481.1"/>
    </source>
</evidence>
<protein>
    <submittedName>
        <fullName evidence="1">Uncharacterized protein</fullName>
    </submittedName>
</protein>
<gene>
    <name evidence="1" type="primary">ORF195579</name>
</gene>
<name>A0A0B7BMC8_9EUPU</name>
<sequence length="49" mass="5562">MWNILRNWGAREDLTSSGNFMRGLPARLSTMSEEFQVNTGVKTRMPSST</sequence>
<proteinExistence type="predicted"/>
<dbReference type="AlphaFoldDB" id="A0A0B7BMC8"/>